<sequence>MAPFAEGRHMRDILAVLESNHKRVPCDVDDDALLILKGAVCGSGQDIVSAYDALCVYDWRDSGIGANGPGGCVIN</sequence>
<name>A0A9N8VZD3_9GLOM</name>
<dbReference type="EMBL" id="CAJVPV010000631">
    <property type="protein sequence ID" value="CAG8466672.1"/>
    <property type="molecule type" value="Genomic_DNA"/>
</dbReference>
<comment type="caution">
    <text evidence="1">The sequence shown here is derived from an EMBL/GenBank/DDBJ whole genome shotgun (WGS) entry which is preliminary data.</text>
</comment>
<proteinExistence type="predicted"/>
<dbReference type="Proteomes" id="UP000789342">
    <property type="component" value="Unassembled WGS sequence"/>
</dbReference>
<accession>A0A9N8VZD3</accession>
<dbReference type="AlphaFoldDB" id="A0A9N8VZD3"/>
<keyword evidence="2" id="KW-1185">Reference proteome</keyword>
<evidence type="ECO:0000313" key="1">
    <source>
        <dbReference type="EMBL" id="CAG8466672.1"/>
    </source>
</evidence>
<organism evidence="1 2">
    <name type="scientific">Acaulospora morrowiae</name>
    <dbReference type="NCBI Taxonomy" id="94023"/>
    <lineage>
        <taxon>Eukaryota</taxon>
        <taxon>Fungi</taxon>
        <taxon>Fungi incertae sedis</taxon>
        <taxon>Mucoromycota</taxon>
        <taxon>Glomeromycotina</taxon>
        <taxon>Glomeromycetes</taxon>
        <taxon>Diversisporales</taxon>
        <taxon>Acaulosporaceae</taxon>
        <taxon>Acaulospora</taxon>
    </lineage>
</organism>
<evidence type="ECO:0000313" key="2">
    <source>
        <dbReference type="Proteomes" id="UP000789342"/>
    </source>
</evidence>
<gene>
    <name evidence="1" type="ORF">AMORRO_LOCUS1661</name>
</gene>
<reference evidence="1" key="1">
    <citation type="submission" date="2021-06" db="EMBL/GenBank/DDBJ databases">
        <authorList>
            <person name="Kallberg Y."/>
            <person name="Tangrot J."/>
            <person name="Rosling A."/>
        </authorList>
    </citation>
    <scope>NUCLEOTIDE SEQUENCE</scope>
    <source>
        <strain evidence="1">CL551</strain>
    </source>
</reference>
<protein>
    <submittedName>
        <fullName evidence="1">1060_t:CDS:1</fullName>
    </submittedName>
</protein>